<gene>
    <name evidence="8" type="ORF">R7226_13090</name>
</gene>
<dbReference type="PROSITE" id="PS50043">
    <property type="entry name" value="HTH_LUXR_2"/>
    <property type="match status" value="1"/>
</dbReference>
<evidence type="ECO:0000259" key="6">
    <source>
        <dbReference type="PROSITE" id="PS50043"/>
    </source>
</evidence>
<organism evidence="8 9">
    <name type="scientific">Conexibacter stalactiti</name>
    <dbReference type="NCBI Taxonomy" id="1940611"/>
    <lineage>
        <taxon>Bacteria</taxon>
        <taxon>Bacillati</taxon>
        <taxon>Actinomycetota</taxon>
        <taxon>Thermoleophilia</taxon>
        <taxon>Solirubrobacterales</taxon>
        <taxon>Conexibacteraceae</taxon>
        <taxon>Conexibacter</taxon>
    </lineage>
</organism>
<dbReference type="Proteomes" id="UP001284601">
    <property type="component" value="Unassembled WGS sequence"/>
</dbReference>
<evidence type="ECO:0000313" key="8">
    <source>
        <dbReference type="EMBL" id="MDW5595278.1"/>
    </source>
</evidence>
<feature type="modified residue" description="4-aspartylphosphate" evidence="5">
    <location>
        <position position="60"/>
    </location>
</feature>
<dbReference type="Gene3D" id="3.40.50.2300">
    <property type="match status" value="1"/>
</dbReference>
<dbReference type="SMART" id="SM00448">
    <property type="entry name" value="REC"/>
    <property type="match status" value="1"/>
</dbReference>
<dbReference type="Pfam" id="PF00196">
    <property type="entry name" value="GerE"/>
    <property type="match status" value="1"/>
</dbReference>
<dbReference type="PROSITE" id="PS00622">
    <property type="entry name" value="HTH_LUXR_1"/>
    <property type="match status" value="1"/>
</dbReference>
<protein>
    <submittedName>
        <fullName evidence="8">Response regulator transcription factor</fullName>
    </submittedName>
</protein>
<dbReference type="PROSITE" id="PS50110">
    <property type="entry name" value="RESPONSE_REGULATORY"/>
    <property type="match status" value="1"/>
</dbReference>
<evidence type="ECO:0000256" key="5">
    <source>
        <dbReference type="PROSITE-ProRule" id="PRU00169"/>
    </source>
</evidence>
<accession>A0ABU4HPN2</accession>
<reference evidence="8 9" key="2">
    <citation type="submission" date="2023-10" db="EMBL/GenBank/DDBJ databases">
        <authorList>
            <person name="Han X.F."/>
        </authorList>
    </citation>
    <scope>NUCLEOTIDE SEQUENCE [LARGE SCALE GENOMIC DNA]</scope>
    <source>
        <strain evidence="8 9">KCTC 39840</strain>
    </source>
</reference>
<keyword evidence="1 5" id="KW-0597">Phosphoprotein</keyword>
<sequence>MTEANDAIRVMLVDDDDLVRRGLRLIVSSDPTLDVVAEAEDGDIALRRASHHHPDVVLMDVRMPEMDGITATRELIARVPDARVIILTTFDEDEYVVGALRAGASGFLLKRSTPEDLLRAIHVVALGDALLSPAVTRRVIERVVEQPTLSSSPDPRLADLTPRELEVFLLIAQGRSNREIAAALTVEETTVKSHVRNVLTKLSARDRIHAVILAYECGAVSPGKRTAP</sequence>
<evidence type="ECO:0000313" key="9">
    <source>
        <dbReference type="Proteomes" id="UP001284601"/>
    </source>
</evidence>
<keyword evidence="9" id="KW-1185">Reference proteome</keyword>
<evidence type="ECO:0000256" key="4">
    <source>
        <dbReference type="ARBA" id="ARBA00023163"/>
    </source>
</evidence>
<dbReference type="InterPro" id="IPR016032">
    <property type="entry name" value="Sig_transdc_resp-reg_C-effctor"/>
</dbReference>
<name>A0ABU4HPN2_9ACTN</name>
<dbReference type="InterPro" id="IPR058245">
    <property type="entry name" value="NreC/VraR/RcsB-like_REC"/>
</dbReference>
<dbReference type="PANTHER" id="PTHR43214">
    <property type="entry name" value="TWO-COMPONENT RESPONSE REGULATOR"/>
    <property type="match status" value="1"/>
</dbReference>
<comment type="caution">
    <text evidence="8">The sequence shown here is derived from an EMBL/GenBank/DDBJ whole genome shotgun (WGS) entry which is preliminary data.</text>
</comment>
<keyword evidence="3" id="KW-0238">DNA-binding</keyword>
<evidence type="ECO:0000256" key="2">
    <source>
        <dbReference type="ARBA" id="ARBA00023015"/>
    </source>
</evidence>
<proteinExistence type="predicted"/>
<keyword evidence="4" id="KW-0804">Transcription</keyword>
<dbReference type="SUPFAM" id="SSF46894">
    <property type="entry name" value="C-terminal effector domain of the bipartite response regulators"/>
    <property type="match status" value="1"/>
</dbReference>
<dbReference type="CDD" id="cd06170">
    <property type="entry name" value="LuxR_C_like"/>
    <property type="match status" value="1"/>
</dbReference>
<keyword evidence="2" id="KW-0805">Transcription regulation</keyword>
<feature type="domain" description="Response regulatory" evidence="7">
    <location>
        <begin position="9"/>
        <end position="125"/>
    </location>
</feature>
<dbReference type="EMBL" id="JAWSTH010000030">
    <property type="protein sequence ID" value="MDW5595278.1"/>
    <property type="molecule type" value="Genomic_DNA"/>
</dbReference>
<evidence type="ECO:0000259" key="7">
    <source>
        <dbReference type="PROSITE" id="PS50110"/>
    </source>
</evidence>
<dbReference type="PANTHER" id="PTHR43214:SF24">
    <property type="entry name" value="TRANSCRIPTIONAL REGULATORY PROTEIN NARL-RELATED"/>
    <property type="match status" value="1"/>
</dbReference>
<dbReference type="RefSeq" id="WP_318597616.1">
    <property type="nucleotide sequence ID" value="NZ_JAWSTH010000030.1"/>
</dbReference>
<reference evidence="9" key="1">
    <citation type="submission" date="2023-07" db="EMBL/GenBank/DDBJ databases">
        <title>Conexibacter stalactiti sp. nov., isolated from stalactites in a lava cave and emended description of the genus Conexibacter.</title>
        <authorList>
            <person name="Lee S.D."/>
        </authorList>
    </citation>
    <scope>NUCLEOTIDE SEQUENCE [LARGE SCALE GENOMIC DNA]</scope>
    <source>
        <strain evidence="9">KCTC 39840</strain>
    </source>
</reference>
<dbReference type="InterPro" id="IPR001789">
    <property type="entry name" value="Sig_transdc_resp-reg_receiver"/>
</dbReference>
<dbReference type="SMART" id="SM00421">
    <property type="entry name" value="HTH_LUXR"/>
    <property type="match status" value="1"/>
</dbReference>
<feature type="domain" description="HTH luxR-type" evidence="6">
    <location>
        <begin position="153"/>
        <end position="218"/>
    </location>
</feature>
<dbReference type="InterPro" id="IPR039420">
    <property type="entry name" value="WalR-like"/>
</dbReference>
<dbReference type="InterPro" id="IPR011006">
    <property type="entry name" value="CheY-like_superfamily"/>
</dbReference>
<dbReference type="CDD" id="cd17535">
    <property type="entry name" value="REC_NarL-like"/>
    <property type="match status" value="1"/>
</dbReference>
<dbReference type="Pfam" id="PF00072">
    <property type="entry name" value="Response_reg"/>
    <property type="match status" value="1"/>
</dbReference>
<dbReference type="InterPro" id="IPR000792">
    <property type="entry name" value="Tscrpt_reg_LuxR_C"/>
</dbReference>
<dbReference type="SUPFAM" id="SSF52172">
    <property type="entry name" value="CheY-like"/>
    <property type="match status" value="1"/>
</dbReference>
<dbReference type="PRINTS" id="PR00038">
    <property type="entry name" value="HTHLUXR"/>
</dbReference>
<evidence type="ECO:0000256" key="3">
    <source>
        <dbReference type="ARBA" id="ARBA00023125"/>
    </source>
</evidence>
<evidence type="ECO:0000256" key="1">
    <source>
        <dbReference type="ARBA" id="ARBA00022553"/>
    </source>
</evidence>